<name>A0A7G5IJD4_9SPHN</name>
<keyword evidence="2" id="KW-0732">Signal</keyword>
<feature type="signal peptide" evidence="2">
    <location>
        <begin position="1"/>
        <end position="22"/>
    </location>
</feature>
<accession>A0A7G5IJD4</accession>
<dbReference type="Proteomes" id="UP000515292">
    <property type="component" value="Chromosome"/>
</dbReference>
<reference evidence="3 4" key="1">
    <citation type="submission" date="2020-07" db="EMBL/GenBank/DDBJ databases">
        <title>Complete genome sequence for Sandaracinobacter sp. M6.</title>
        <authorList>
            <person name="Tang Y."/>
            <person name="Liu Q."/>
            <person name="Guo Z."/>
            <person name="Lei P."/>
            <person name="Huang B."/>
        </authorList>
    </citation>
    <scope>NUCLEOTIDE SEQUENCE [LARGE SCALE GENOMIC DNA]</scope>
    <source>
        <strain evidence="3 4">M6</strain>
    </source>
</reference>
<dbReference type="RefSeq" id="WP_182297299.1">
    <property type="nucleotide sequence ID" value="NZ_CP059851.1"/>
</dbReference>
<feature type="region of interest" description="Disordered" evidence="1">
    <location>
        <begin position="46"/>
        <end position="69"/>
    </location>
</feature>
<protein>
    <submittedName>
        <fullName evidence="3">Uncharacterized protein</fullName>
    </submittedName>
</protein>
<evidence type="ECO:0000313" key="4">
    <source>
        <dbReference type="Proteomes" id="UP000515292"/>
    </source>
</evidence>
<evidence type="ECO:0000313" key="3">
    <source>
        <dbReference type="EMBL" id="QMW23476.1"/>
    </source>
</evidence>
<proteinExistence type="predicted"/>
<dbReference type="AlphaFoldDB" id="A0A7G5IJD4"/>
<feature type="chain" id="PRO_5028811929" evidence="2">
    <location>
        <begin position="23"/>
        <end position="560"/>
    </location>
</feature>
<keyword evidence="4" id="KW-1185">Reference proteome</keyword>
<evidence type="ECO:0000256" key="2">
    <source>
        <dbReference type="SAM" id="SignalP"/>
    </source>
</evidence>
<evidence type="ECO:0000256" key="1">
    <source>
        <dbReference type="SAM" id="MobiDB-lite"/>
    </source>
</evidence>
<sequence length="560" mass="57403">MARQANHGVAWLALLLAAAAQAQEAPKPLLPPGMATPAEQAAPVELPPTVLPAPPAEDETTDPAADAAPAEAAPELLVSLPASPELRRAGLLLPADGGYGEGLFARSNGRFLAGLMNRLDAPLASRWLQIIVTRALLSSADAPADVNAADWLAARARALTRLGAAADAHRLLLKIPPERFTRNLYQAAGDAALAAGDPVALCPLAATARSLSTAGMWALADGYCSAIAGDDLTSASLFDALRRRKLVNGFDIGLAERLASTAGEGRRASNPDWGEVGRLSAWRLGLASAAGLALPDALVAGASPQLAAWMVRLPGLPLARRVEMLPRAVATGAFSAVEANRLLAAQLPSLNPAAVEASAAGQLRVAWSAPDVGDRADAIAALLARAPDGSPERYGWLVAAGPAASTILPGTALRAQAPTLVAAMLAAGIVPRARLWASVTGEDPAVWALLAPHGASGDRFDSWAKTVPPHRAALLAAGLRGLGQSIGPAPEPLENGWTRALDAALAADDAGGVLILAATGMQLGWTQVAPDVLRRIVDALRRTGREAEARLIVSEAATRG</sequence>
<dbReference type="EMBL" id="CP059851">
    <property type="protein sequence ID" value="QMW23476.1"/>
    <property type="molecule type" value="Genomic_DNA"/>
</dbReference>
<feature type="compositionally biased region" description="Pro residues" evidence="1">
    <location>
        <begin position="46"/>
        <end position="55"/>
    </location>
</feature>
<gene>
    <name evidence="3" type="ORF">H3309_02945</name>
</gene>
<organism evidence="3 4">
    <name type="scientific">Sandaracinobacteroides saxicola</name>
    <dbReference type="NCBI Taxonomy" id="2759707"/>
    <lineage>
        <taxon>Bacteria</taxon>
        <taxon>Pseudomonadati</taxon>
        <taxon>Pseudomonadota</taxon>
        <taxon>Alphaproteobacteria</taxon>
        <taxon>Sphingomonadales</taxon>
        <taxon>Sphingosinicellaceae</taxon>
        <taxon>Sandaracinobacteroides</taxon>
    </lineage>
</organism>
<dbReference type="KEGG" id="sand:H3309_02945"/>